<reference evidence="2" key="2">
    <citation type="submission" date="2015-01" db="EMBL/GenBank/DDBJ databases">
        <title>Evolutionary Origins and Diversification of the Mycorrhizal Mutualists.</title>
        <authorList>
            <consortium name="DOE Joint Genome Institute"/>
            <consortium name="Mycorrhizal Genomics Consortium"/>
            <person name="Kohler A."/>
            <person name="Kuo A."/>
            <person name="Nagy L.G."/>
            <person name="Floudas D."/>
            <person name="Copeland A."/>
            <person name="Barry K.W."/>
            <person name="Cichocki N."/>
            <person name="Veneault-Fourrey C."/>
            <person name="LaButti K."/>
            <person name="Lindquist E.A."/>
            <person name="Lipzen A."/>
            <person name="Lundell T."/>
            <person name="Morin E."/>
            <person name="Murat C."/>
            <person name="Riley R."/>
            <person name="Ohm R."/>
            <person name="Sun H."/>
            <person name="Tunlid A."/>
            <person name="Henrissat B."/>
            <person name="Grigoriev I.V."/>
            <person name="Hibbett D.S."/>
            <person name="Martin F."/>
        </authorList>
    </citation>
    <scope>NUCLEOTIDE SEQUENCE [LARGE SCALE GENOMIC DNA]</scope>
    <source>
        <strain evidence="2">Ve08.2h10</strain>
    </source>
</reference>
<accession>A0A0D0DFG4</accession>
<protein>
    <submittedName>
        <fullName evidence="1">Uncharacterized protein</fullName>
    </submittedName>
</protein>
<reference evidence="1 2" key="1">
    <citation type="submission" date="2014-04" db="EMBL/GenBank/DDBJ databases">
        <authorList>
            <consortium name="DOE Joint Genome Institute"/>
            <person name="Kuo A."/>
            <person name="Kohler A."/>
            <person name="Jargeat P."/>
            <person name="Nagy L.G."/>
            <person name="Floudas D."/>
            <person name="Copeland A."/>
            <person name="Barry K.W."/>
            <person name="Cichocki N."/>
            <person name="Veneault-Fourrey C."/>
            <person name="LaButti K."/>
            <person name="Lindquist E.A."/>
            <person name="Lipzen A."/>
            <person name="Lundell T."/>
            <person name="Morin E."/>
            <person name="Murat C."/>
            <person name="Sun H."/>
            <person name="Tunlid A."/>
            <person name="Henrissat B."/>
            <person name="Grigoriev I.V."/>
            <person name="Hibbett D.S."/>
            <person name="Martin F."/>
            <person name="Nordberg H.P."/>
            <person name="Cantor M.N."/>
            <person name="Hua S.X."/>
        </authorList>
    </citation>
    <scope>NUCLEOTIDE SEQUENCE [LARGE SCALE GENOMIC DNA]</scope>
    <source>
        <strain evidence="1 2">Ve08.2h10</strain>
    </source>
</reference>
<evidence type="ECO:0000313" key="2">
    <source>
        <dbReference type="Proteomes" id="UP000054538"/>
    </source>
</evidence>
<proteinExistence type="predicted"/>
<evidence type="ECO:0000313" key="1">
    <source>
        <dbReference type="EMBL" id="KIK76435.1"/>
    </source>
</evidence>
<gene>
    <name evidence="1" type="ORF">PAXRUDRAFT_170009</name>
</gene>
<keyword evidence="2" id="KW-1185">Reference proteome</keyword>
<dbReference type="Proteomes" id="UP000054538">
    <property type="component" value="Unassembled WGS sequence"/>
</dbReference>
<dbReference type="HOGENOM" id="CLU_175212_0_0_1"/>
<dbReference type="EMBL" id="KN827493">
    <property type="protein sequence ID" value="KIK76435.1"/>
    <property type="molecule type" value="Genomic_DNA"/>
</dbReference>
<dbReference type="AlphaFoldDB" id="A0A0D0DFG4"/>
<dbReference type="InParanoid" id="A0A0D0DFG4"/>
<organism evidence="1 2">
    <name type="scientific">Paxillus rubicundulus Ve08.2h10</name>
    <dbReference type="NCBI Taxonomy" id="930991"/>
    <lineage>
        <taxon>Eukaryota</taxon>
        <taxon>Fungi</taxon>
        <taxon>Dikarya</taxon>
        <taxon>Basidiomycota</taxon>
        <taxon>Agaricomycotina</taxon>
        <taxon>Agaricomycetes</taxon>
        <taxon>Agaricomycetidae</taxon>
        <taxon>Boletales</taxon>
        <taxon>Paxilineae</taxon>
        <taxon>Paxillaceae</taxon>
        <taxon>Paxillus</taxon>
    </lineage>
</organism>
<sequence>MAEDPAPVKLVQVTPVPSVSLRATTQSQMEVVVPKGKGKKCSHQDLGADEAVPFPPQGMVIHPDLCAKCMGSAVPYHGLPGHICQKCTGLKVKCVHS</sequence>
<name>A0A0D0DFG4_9AGAM</name>